<dbReference type="Proteomes" id="UP000075901">
    <property type="component" value="Unassembled WGS sequence"/>
</dbReference>
<accession>A0A182SK86</accession>
<sequence length="243" mass="26775">MIYLVVAGVILFAYLFLYDWWTSYDFGIPSIKTTTTTTIVRHGAVQNATEVRAATTGGKEKRACDTTADGCDTEPPIGATALTNGNSTAEPQSALLASVDATVDQVTSQLKQVSFSNANFLYDRPQPRRNQQKQKRSLNRPQDKPCFVNGQQEQQRPENAPVDTNDNHIKMDGTTSEPATAVPMNDENSSQERASFIVGEGDSQLDDELEANDAFPQTMENGGGLRSSSSYEMNLTEKRRRLR</sequence>
<reference evidence="3" key="1">
    <citation type="submission" date="2013-09" db="EMBL/GenBank/DDBJ databases">
        <title>The Genome Sequence of Anopheles maculatus species B.</title>
        <authorList>
            <consortium name="The Broad Institute Genomics Platform"/>
            <person name="Neafsey D.E."/>
            <person name="Besansky N."/>
            <person name="Howell P."/>
            <person name="Walton C."/>
            <person name="Young S.K."/>
            <person name="Zeng Q."/>
            <person name="Gargeya S."/>
            <person name="Fitzgerald M."/>
            <person name="Haas B."/>
            <person name="Abouelleil A."/>
            <person name="Allen A.W."/>
            <person name="Alvarado L."/>
            <person name="Arachchi H.M."/>
            <person name="Berlin A.M."/>
            <person name="Chapman S.B."/>
            <person name="Gainer-Dewar J."/>
            <person name="Goldberg J."/>
            <person name="Griggs A."/>
            <person name="Gujja S."/>
            <person name="Hansen M."/>
            <person name="Howarth C."/>
            <person name="Imamovic A."/>
            <person name="Ireland A."/>
            <person name="Larimer J."/>
            <person name="McCowan C."/>
            <person name="Murphy C."/>
            <person name="Pearson M."/>
            <person name="Poon T.W."/>
            <person name="Priest M."/>
            <person name="Roberts A."/>
            <person name="Saif S."/>
            <person name="Shea T."/>
            <person name="Sisk P."/>
            <person name="Sykes S."/>
            <person name="Wortman J."/>
            <person name="Nusbaum C."/>
            <person name="Birren B."/>
        </authorList>
    </citation>
    <scope>NUCLEOTIDE SEQUENCE [LARGE SCALE GENOMIC DNA]</scope>
    <source>
        <strain evidence="3">maculatus3</strain>
    </source>
</reference>
<feature type="region of interest" description="Disordered" evidence="1">
    <location>
        <begin position="120"/>
        <end position="203"/>
    </location>
</feature>
<dbReference type="AlphaFoldDB" id="A0A182SK86"/>
<feature type="region of interest" description="Disordered" evidence="1">
    <location>
        <begin position="215"/>
        <end position="243"/>
    </location>
</feature>
<protein>
    <submittedName>
        <fullName evidence="2">Uncharacterized protein</fullName>
    </submittedName>
</protein>
<proteinExistence type="predicted"/>
<name>A0A182SK86_9DIPT</name>
<evidence type="ECO:0000313" key="2">
    <source>
        <dbReference type="EnsemblMetazoa" id="AMAM008425-PA"/>
    </source>
</evidence>
<organism evidence="2 3">
    <name type="scientific">Anopheles maculatus</name>
    <dbReference type="NCBI Taxonomy" id="74869"/>
    <lineage>
        <taxon>Eukaryota</taxon>
        <taxon>Metazoa</taxon>
        <taxon>Ecdysozoa</taxon>
        <taxon>Arthropoda</taxon>
        <taxon>Hexapoda</taxon>
        <taxon>Insecta</taxon>
        <taxon>Pterygota</taxon>
        <taxon>Neoptera</taxon>
        <taxon>Endopterygota</taxon>
        <taxon>Diptera</taxon>
        <taxon>Nematocera</taxon>
        <taxon>Culicoidea</taxon>
        <taxon>Culicidae</taxon>
        <taxon>Anophelinae</taxon>
        <taxon>Anopheles</taxon>
        <taxon>Anopheles maculatus group</taxon>
    </lineage>
</organism>
<dbReference type="EnsemblMetazoa" id="AMAM008425-RA">
    <property type="protein sequence ID" value="AMAM008425-PA"/>
    <property type="gene ID" value="AMAM008425"/>
</dbReference>
<keyword evidence="3" id="KW-1185">Reference proteome</keyword>
<dbReference type="VEuPathDB" id="VectorBase:AMAM008425"/>
<reference evidence="2" key="2">
    <citation type="submission" date="2020-05" db="UniProtKB">
        <authorList>
            <consortium name="EnsemblMetazoa"/>
        </authorList>
    </citation>
    <scope>IDENTIFICATION</scope>
    <source>
        <strain evidence="2">maculatus3</strain>
    </source>
</reference>
<evidence type="ECO:0000256" key="1">
    <source>
        <dbReference type="SAM" id="MobiDB-lite"/>
    </source>
</evidence>
<evidence type="ECO:0000313" key="3">
    <source>
        <dbReference type="Proteomes" id="UP000075901"/>
    </source>
</evidence>